<evidence type="ECO:0000313" key="2">
    <source>
        <dbReference type="Proteomes" id="UP000184462"/>
    </source>
</evidence>
<dbReference type="OrthoDB" id="8418771at2"/>
<dbReference type="AlphaFoldDB" id="A0A1M4SYH1"/>
<accession>A0A1M4SYH1</accession>
<dbReference type="STRING" id="1155689.SAMN05444278_101391"/>
<name>A0A1M4SYH1_9FLAO</name>
<dbReference type="EMBL" id="FQTW01000001">
    <property type="protein sequence ID" value="SHE37229.1"/>
    <property type="molecule type" value="Genomic_DNA"/>
</dbReference>
<dbReference type="Proteomes" id="UP000184462">
    <property type="component" value="Unassembled WGS sequence"/>
</dbReference>
<evidence type="ECO:0000313" key="1">
    <source>
        <dbReference type="EMBL" id="SHE37229.1"/>
    </source>
</evidence>
<proteinExistence type="predicted"/>
<gene>
    <name evidence="1" type="ORF">SAMN05444278_101391</name>
</gene>
<sequence>MDKNHTLSTKINDLKEDGYTIDFKLTENALESDSENSYSENDFIVDKVYRFEGMSNPSDNSILYAITTEDGKKGILVDGYGVSGGQTSKSIQEKLNLSLNR</sequence>
<protein>
    <recommendedName>
        <fullName evidence="3">Phosphoribosylpyrophosphate synthetase</fullName>
    </recommendedName>
</protein>
<keyword evidence="2" id="KW-1185">Reference proteome</keyword>
<organism evidence="1 2">
    <name type="scientific">Psychroflexus salarius</name>
    <dbReference type="NCBI Taxonomy" id="1155689"/>
    <lineage>
        <taxon>Bacteria</taxon>
        <taxon>Pseudomonadati</taxon>
        <taxon>Bacteroidota</taxon>
        <taxon>Flavobacteriia</taxon>
        <taxon>Flavobacteriales</taxon>
        <taxon>Flavobacteriaceae</taxon>
        <taxon>Psychroflexus</taxon>
    </lineage>
</organism>
<evidence type="ECO:0008006" key="3">
    <source>
        <dbReference type="Google" id="ProtNLM"/>
    </source>
</evidence>
<dbReference type="RefSeq" id="WP_073191283.1">
    <property type="nucleotide sequence ID" value="NZ_FQTW01000001.1"/>
</dbReference>
<reference evidence="1 2" key="1">
    <citation type="submission" date="2016-11" db="EMBL/GenBank/DDBJ databases">
        <authorList>
            <person name="Jaros S."/>
            <person name="Januszkiewicz K."/>
            <person name="Wedrychowicz H."/>
        </authorList>
    </citation>
    <scope>NUCLEOTIDE SEQUENCE [LARGE SCALE GENOMIC DNA]</scope>
    <source>
        <strain evidence="1 2">DSM 25661</strain>
    </source>
</reference>